<comment type="caution">
    <text evidence="1">The sequence shown here is derived from an EMBL/GenBank/DDBJ whole genome shotgun (WGS) entry which is preliminary data.</text>
</comment>
<evidence type="ECO:0000313" key="2">
    <source>
        <dbReference type="Proteomes" id="UP000226079"/>
    </source>
</evidence>
<dbReference type="Proteomes" id="UP000226079">
    <property type="component" value="Unassembled WGS sequence"/>
</dbReference>
<dbReference type="AlphaFoldDB" id="A0A2A9CRZ3"/>
<dbReference type="EMBL" id="PDJC01000001">
    <property type="protein sequence ID" value="PFG17183.1"/>
    <property type="molecule type" value="Genomic_DNA"/>
</dbReference>
<name>A0A2A9CRZ3_9ACTN</name>
<dbReference type="OrthoDB" id="3259746at2"/>
<gene>
    <name evidence="1" type="ORF">ATK74_1746</name>
</gene>
<keyword evidence="2" id="KW-1185">Reference proteome</keyword>
<organism evidence="1 2">
    <name type="scientific">Propionicimonas paludicola</name>
    <dbReference type="NCBI Taxonomy" id="185243"/>
    <lineage>
        <taxon>Bacteria</taxon>
        <taxon>Bacillati</taxon>
        <taxon>Actinomycetota</taxon>
        <taxon>Actinomycetes</taxon>
        <taxon>Propionibacteriales</taxon>
        <taxon>Nocardioidaceae</taxon>
        <taxon>Propionicimonas</taxon>
    </lineage>
</organism>
<evidence type="ECO:0000313" key="1">
    <source>
        <dbReference type="EMBL" id="PFG17183.1"/>
    </source>
</evidence>
<accession>A0A2A9CRZ3</accession>
<sequence length="278" mass="28883">MAVGDIGWLVNGLDLEIALGGSVQSAGMWRPSVSTSRTLIQTAGEHGAVAVGLPVYESPTLNIELLVRASSQTDLEGKLSQIHAVLGAPNLTVTRIYKSGSLSAQAVLASIGHSDFVFGSLTRVLISLSIPGVFLRGDVWTSDVLAANWDLTGAELTGLSGSTAPIGDAILRVTGPCTNPYVSDPTSGTGLQYTGTVAAGQYLFMSARPLKARLSTSSTDWLSGGTDVSAALTYPAAGRLQLWPAVQSAMVRKVLFSWTGSGRTTATKLTVRAQGAYL</sequence>
<protein>
    <submittedName>
        <fullName evidence="1">Uncharacterized protein</fullName>
    </submittedName>
</protein>
<reference evidence="1 2" key="1">
    <citation type="submission" date="2017-10" db="EMBL/GenBank/DDBJ databases">
        <title>Sequencing the genomes of 1000 actinobacteria strains.</title>
        <authorList>
            <person name="Klenk H.-P."/>
        </authorList>
    </citation>
    <scope>NUCLEOTIDE SEQUENCE [LARGE SCALE GENOMIC DNA]</scope>
    <source>
        <strain evidence="1 2">DSM 15597</strain>
    </source>
</reference>
<proteinExistence type="predicted"/>